<accession>A0A427A6I1</accession>
<reference evidence="2 3" key="1">
    <citation type="journal article" date="2014" name="Agronomy (Basel)">
        <title>A Draft Genome Sequence for Ensete ventricosum, the Drought-Tolerant Tree Against Hunger.</title>
        <authorList>
            <person name="Harrison J."/>
            <person name="Moore K.A."/>
            <person name="Paszkiewicz K."/>
            <person name="Jones T."/>
            <person name="Grant M."/>
            <person name="Ambacheew D."/>
            <person name="Muzemil S."/>
            <person name="Studholme D.J."/>
        </authorList>
    </citation>
    <scope>NUCLEOTIDE SEQUENCE [LARGE SCALE GENOMIC DNA]</scope>
</reference>
<dbReference type="AlphaFoldDB" id="A0A427A6I1"/>
<organism evidence="2 3">
    <name type="scientific">Ensete ventricosum</name>
    <name type="common">Abyssinian banana</name>
    <name type="synonym">Musa ensete</name>
    <dbReference type="NCBI Taxonomy" id="4639"/>
    <lineage>
        <taxon>Eukaryota</taxon>
        <taxon>Viridiplantae</taxon>
        <taxon>Streptophyta</taxon>
        <taxon>Embryophyta</taxon>
        <taxon>Tracheophyta</taxon>
        <taxon>Spermatophyta</taxon>
        <taxon>Magnoliopsida</taxon>
        <taxon>Liliopsida</taxon>
        <taxon>Zingiberales</taxon>
        <taxon>Musaceae</taxon>
        <taxon>Ensete</taxon>
    </lineage>
</organism>
<protein>
    <submittedName>
        <fullName evidence="2">Uncharacterized protein</fullName>
    </submittedName>
</protein>
<feature type="compositionally biased region" description="Basic and acidic residues" evidence="1">
    <location>
        <begin position="49"/>
        <end position="64"/>
    </location>
</feature>
<dbReference type="PANTHER" id="PTHR33477:SF3">
    <property type="entry name" value="P-LOOP NTPASE DOMAIN-CONTAINING PROTEIN LPA1 HOMOLOG 1"/>
    <property type="match status" value="1"/>
</dbReference>
<evidence type="ECO:0000313" key="2">
    <source>
        <dbReference type="EMBL" id="RRT71850.1"/>
    </source>
</evidence>
<proteinExistence type="predicted"/>
<feature type="region of interest" description="Disordered" evidence="1">
    <location>
        <begin position="317"/>
        <end position="336"/>
    </location>
</feature>
<feature type="region of interest" description="Disordered" evidence="1">
    <location>
        <begin position="36"/>
        <end position="64"/>
    </location>
</feature>
<dbReference type="EMBL" id="AMZH03003585">
    <property type="protein sequence ID" value="RRT71850.1"/>
    <property type="molecule type" value="Genomic_DNA"/>
</dbReference>
<evidence type="ECO:0000256" key="1">
    <source>
        <dbReference type="SAM" id="MobiDB-lite"/>
    </source>
</evidence>
<name>A0A427A6I1_ENSVE</name>
<gene>
    <name evidence="2" type="ORF">B296_00021684</name>
</gene>
<sequence>MRSFVDETQNPLLWASTYHAGECLDPVAVAQAKAKRKAKKLAAPPHSLPKQELDGPSNEQHDDQHLDTFGEAEKIGKKQMAIEGYKAQSEMVIDSLDRLIFAWEERKESAVVEGVHLSLNFVRQGSSRHLMALFNTDGSVAKAWPVESADGKMMSGNVGKNCLTIYGPLQVGKAEEVNLQFGTFGISAWPSDAGGTSHTGSIDDPKADCIDTGSVDEGSTKSDLEFDDLAMQDCWENGYWTDDDEPTNIKKLTSEKKLTRDMSGKIVRGDLTEKKSQNLRSTHKINTRASDPSCYHSLLAENLRSLSLKMKKHLPTNSLRSYRRSQSIPASAKSGL</sequence>
<evidence type="ECO:0000313" key="3">
    <source>
        <dbReference type="Proteomes" id="UP000287651"/>
    </source>
</evidence>
<comment type="caution">
    <text evidence="2">The sequence shown here is derived from an EMBL/GenBank/DDBJ whole genome shotgun (WGS) entry which is preliminary data.</text>
</comment>
<dbReference type="Proteomes" id="UP000287651">
    <property type="component" value="Unassembled WGS sequence"/>
</dbReference>
<feature type="compositionally biased region" description="Polar residues" evidence="1">
    <location>
        <begin position="317"/>
        <end position="329"/>
    </location>
</feature>
<dbReference type="PANTHER" id="PTHR33477">
    <property type="entry name" value="P-LOOP NTPASE DOMAIN-CONTAINING PROTEIN LPA1 HOMOLOG 1"/>
    <property type="match status" value="1"/>
</dbReference>